<dbReference type="Proteomes" id="UP000249061">
    <property type="component" value="Unassembled WGS sequence"/>
</dbReference>
<dbReference type="InterPro" id="IPR010432">
    <property type="entry name" value="RDD"/>
</dbReference>
<dbReference type="Pfam" id="PF06271">
    <property type="entry name" value="RDD"/>
    <property type="match status" value="1"/>
</dbReference>
<feature type="transmembrane region" description="Helical" evidence="5">
    <location>
        <begin position="133"/>
        <end position="156"/>
    </location>
</feature>
<dbReference type="InterPro" id="IPR011990">
    <property type="entry name" value="TPR-like_helical_dom_sf"/>
</dbReference>
<dbReference type="GO" id="GO:0016020">
    <property type="term" value="C:membrane"/>
    <property type="evidence" value="ECO:0007669"/>
    <property type="project" value="UniProtKB-SubCell"/>
</dbReference>
<evidence type="ECO:0000259" key="6">
    <source>
        <dbReference type="Pfam" id="PF06271"/>
    </source>
</evidence>
<evidence type="ECO:0000313" key="7">
    <source>
        <dbReference type="EMBL" id="PZR06618.1"/>
    </source>
</evidence>
<feature type="domain" description="RDD" evidence="6">
    <location>
        <begin position="14"/>
        <end position="171"/>
    </location>
</feature>
<evidence type="ECO:0000256" key="4">
    <source>
        <dbReference type="ARBA" id="ARBA00023136"/>
    </source>
</evidence>
<keyword evidence="3 5" id="KW-1133">Transmembrane helix</keyword>
<proteinExistence type="predicted"/>
<protein>
    <recommendedName>
        <fullName evidence="6">RDD domain-containing protein</fullName>
    </recommendedName>
</protein>
<comment type="caution">
    <text evidence="7">The sequence shown here is derived from an EMBL/GenBank/DDBJ whole genome shotgun (WGS) entry which is preliminary data.</text>
</comment>
<keyword evidence="2 5" id="KW-0812">Transmembrane</keyword>
<reference evidence="7 8" key="1">
    <citation type="submission" date="2017-08" db="EMBL/GenBank/DDBJ databases">
        <title>Infants hospitalized years apart are colonized by the same room-sourced microbial strains.</title>
        <authorList>
            <person name="Brooks B."/>
            <person name="Olm M.R."/>
            <person name="Firek B.A."/>
            <person name="Baker R."/>
            <person name="Thomas B.C."/>
            <person name="Morowitz M.J."/>
            <person name="Banfield J.F."/>
        </authorList>
    </citation>
    <scope>NUCLEOTIDE SEQUENCE [LARGE SCALE GENOMIC DNA]</scope>
    <source>
        <strain evidence="7">S2_003_000_R2_14</strain>
    </source>
</reference>
<sequence>MQSVVGQLHVVTPAPLATRAIAGAIDGFVIVVLSAISILVPLFTRGVVVPMWGVLVVLIGYSVAPLAGLKRTFGMQLMNVELVRPDGHAVDAGNLLFREMVGRGYFPAAYLFTVIAGLIASFAGVGGNVAPPVLTGVMTLACAAALAVSMVGNVLAFERKDRRTLADLLAGSVVVQGRALPLPTDVDELAEHKAHQRTMVVRIVVVNVVLLALTVGLPWLMSQSTSESSQAKIARMKLESLEAKFRAAPDSNSLTEDLKREYWKLGREEDVKRVDDLHRKAASGREAQREVMLREKFDAEPRRRDLAESLIALLEAQDRVDEAEVVYRQFLGDSPPAHELAGFGNWLAANGRNETAITELTRAVSMDPLVAYGHTLLGVALQRAGRFEEAREHLTLAVLDDGDDETAQEALEEVEIEIGPLDAKTKKSLQQRVTAWKTDAGL</sequence>
<feature type="transmembrane region" description="Helical" evidence="5">
    <location>
        <begin position="108"/>
        <end position="127"/>
    </location>
</feature>
<dbReference type="Pfam" id="PF14559">
    <property type="entry name" value="TPR_19"/>
    <property type="match status" value="1"/>
</dbReference>
<dbReference type="SUPFAM" id="SSF48452">
    <property type="entry name" value="TPR-like"/>
    <property type="match status" value="1"/>
</dbReference>
<feature type="transmembrane region" description="Helical" evidence="5">
    <location>
        <begin position="49"/>
        <end position="69"/>
    </location>
</feature>
<evidence type="ECO:0000256" key="1">
    <source>
        <dbReference type="ARBA" id="ARBA00004141"/>
    </source>
</evidence>
<comment type="subcellular location">
    <subcellularLocation>
        <location evidence="1">Membrane</location>
        <topology evidence="1">Multi-pass membrane protein</topology>
    </subcellularLocation>
</comment>
<keyword evidence="4 5" id="KW-0472">Membrane</keyword>
<feature type="transmembrane region" description="Helical" evidence="5">
    <location>
        <begin position="199"/>
        <end position="221"/>
    </location>
</feature>
<name>A0A2W5UCB8_9BACT</name>
<dbReference type="Gene3D" id="1.25.40.10">
    <property type="entry name" value="Tetratricopeptide repeat domain"/>
    <property type="match status" value="1"/>
</dbReference>
<feature type="transmembrane region" description="Helical" evidence="5">
    <location>
        <begin position="21"/>
        <end position="43"/>
    </location>
</feature>
<dbReference type="EMBL" id="QFQP01000037">
    <property type="protein sequence ID" value="PZR06618.1"/>
    <property type="molecule type" value="Genomic_DNA"/>
</dbReference>
<evidence type="ECO:0000256" key="3">
    <source>
        <dbReference type="ARBA" id="ARBA00022989"/>
    </source>
</evidence>
<evidence type="ECO:0000313" key="8">
    <source>
        <dbReference type="Proteomes" id="UP000249061"/>
    </source>
</evidence>
<gene>
    <name evidence="7" type="ORF">DI536_30130</name>
</gene>
<organism evidence="7 8">
    <name type="scientific">Archangium gephyra</name>
    <dbReference type="NCBI Taxonomy" id="48"/>
    <lineage>
        <taxon>Bacteria</taxon>
        <taxon>Pseudomonadati</taxon>
        <taxon>Myxococcota</taxon>
        <taxon>Myxococcia</taxon>
        <taxon>Myxococcales</taxon>
        <taxon>Cystobacterineae</taxon>
        <taxon>Archangiaceae</taxon>
        <taxon>Archangium</taxon>
    </lineage>
</organism>
<accession>A0A2W5UCB8</accession>
<dbReference type="AlphaFoldDB" id="A0A2W5UCB8"/>
<evidence type="ECO:0000256" key="2">
    <source>
        <dbReference type="ARBA" id="ARBA00022692"/>
    </source>
</evidence>
<evidence type="ECO:0000256" key="5">
    <source>
        <dbReference type="SAM" id="Phobius"/>
    </source>
</evidence>